<sequence length="294" mass="32102">MNLIPRSMLRNGWTVWHLLGAAVMAGIALFATWDVWQDIYNIAVRDEESSHIFLVPIVVLWLMYVRRKRLRYCAPTGLWVGPLIVAVGWLAHSVGDAYMFQSIWHGGVVLVVLGAALSCLGLPTARAFAPALIALVFLVPIPGIVRQQLAMPLQTATAIITEQVLLVMAMPIDRAGNVLTINGVEVAIAEACNGLRMVFALTLVSYTLAFSLPLRSYVRAILIVASPVSAVLCNVIRLIPTVWIYGYADVSIGDTFHDVSGWIMLGVSLLLLMGIIAALRWALVPVTRYTLATN</sequence>
<organism evidence="9 10">
    <name type="scientific">Natronomicrosphaera hydrolytica</name>
    <dbReference type="NCBI Taxonomy" id="3242702"/>
    <lineage>
        <taxon>Bacteria</taxon>
        <taxon>Pseudomonadati</taxon>
        <taxon>Planctomycetota</taxon>
        <taxon>Phycisphaerae</taxon>
        <taxon>Phycisphaerales</taxon>
        <taxon>Phycisphaeraceae</taxon>
        <taxon>Natronomicrosphaera</taxon>
    </lineage>
</organism>
<dbReference type="NCBIfam" id="TIGR02602">
    <property type="entry name" value="8TM_EpsH"/>
    <property type="match status" value="1"/>
</dbReference>
<feature type="transmembrane region" description="Helical" evidence="8">
    <location>
        <begin position="221"/>
        <end position="239"/>
    </location>
</feature>
<evidence type="ECO:0000256" key="6">
    <source>
        <dbReference type="ARBA" id="ARBA00022989"/>
    </source>
</evidence>
<comment type="caution">
    <text evidence="9">The sequence shown here is derived from an EMBL/GenBank/DDBJ whole genome shotgun (WGS) entry which is preliminary data.</text>
</comment>
<feature type="transmembrane region" description="Helical" evidence="8">
    <location>
        <begin position="48"/>
        <end position="65"/>
    </location>
</feature>
<reference evidence="9 10" key="1">
    <citation type="submission" date="2024-08" db="EMBL/GenBank/DDBJ databases">
        <title>Whole-genome sequencing of halo(alkali)philic microorganisms from hypersaline lakes.</title>
        <authorList>
            <person name="Sorokin D.Y."/>
            <person name="Merkel A.Y."/>
            <person name="Messina E."/>
            <person name="Yakimov M."/>
        </authorList>
    </citation>
    <scope>NUCLEOTIDE SEQUENCE [LARGE SCALE GENOMIC DNA]</scope>
    <source>
        <strain evidence="9 10">AB-hyl4</strain>
    </source>
</reference>
<proteinExistence type="predicted"/>
<comment type="subcellular location">
    <subcellularLocation>
        <location evidence="1">Cell membrane</location>
        <topology evidence="1">Multi-pass membrane protein</topology>
    </subcellularLocation>
</comment>
<dbReference type="EMBL" id="JBGUBD010000004">
    <property type="protein sequence ID" value="MFA9478195.1"/>
    <property type="molecule type" value="Genomic_DNA"/>
</dbReference>
<dbReference type="InterPro" id="IPR026392">
    <property type="entry name" value="Exo/Archaeosortase_dom"/>
</dbReference>
<dbReference type="InterPro" id="IPR019127">
    <property type="entry name" value="Exosortase"/>
</dbReference>
<evidence type="ECO:0000256" key="1">
    <source>
        <dbReference type="ARBA" id="ARBA00004651"/>
    </source>
</evidence>
<evidence type="ECO:0000256" key="2">
    <source>
        <dbReference type="ARBA" id="ARBA00022475"/>
    </source>
</evidence>
<gene>
    <name evidence="9" type="ORF">ACERK3_07785</name>
</gene>
<keyword evidence="4 8" id="KW-0812">Transmembrane</keyword>
<keyword evidence="3" id="KW-0645">Protease</keyword>
<evidence type="ECO:0000313" key="9">
    <source>
        <dbReference type="EMBL" id="MFA9478195.1"/>
    </source>
</evidence>
<name>A0ABV4U4V2_9BACT</name>
<dbReference type="Proteomes" id="UP001575105">
    <property type="component" value="Unassembled WGS sequence"/>
</dbReference>
<dbReference type="NCBIfam" id="TIGR04178">
    <property type="entry name" value="exo_archaeo"/>
    <property type="match status" value="1"/>
</dbReference>
<evidence type="ECO:0000256" key="3">
    <source>
        <dbReference type="ARBA" id="ARBA00022670"/>
    </source>
</evidence>
<evidence type="ECO:0000256" key="5">
    <source>
        <dbReference type="ARBA" id="ARBA00022801"/>
    </source>
</evidence>
<keyword evidence="10" id="KW-1185">Reference proteome</keyword>
<dbReference type="Pfam" id="PF09721">
    <property type="entry name" value="Exosortase_EpsH"/>
    <property type="match status" value="1"/>
</dbReference>
<keyword evidence="6 8" id="KW-1133">Transmembrane helix</keyword>
<feature type="transmembrane region" description="Helical" evidence="8">
    <location>
        <begin position="103"/>
        <end position="120"/>
    </location>
</feature>
<feature type="transmembrane region" description="Helical" evidence="8">
    <location>
        <begin position="72"/>
        <end position="91"/>
    </location>
</feature>
<feature type="transmembrane region" description="Helical" evidence="8">
    <location>
        <begin position="194"/>
        <end position="214"/>
    </location>
</feature>
<dbReference type="RefSeq" id="WP_425345121.1">
    <property type="nucleotide sequence ID" value="NZ_JBGUBD010000004.1"/>
</dbReference>
<dbReference type="InterPro" id="IPR013426">
    <property type="entry name" value="EpsH-like"/>
</dbReference>
<feature type="transmembrane region" description="Helical" evidence="8">
    <location>
        <begin position="259"/>
        <end position="279"/>
    </location>
</feature>
<feature type="transmembrane region" description="Helical" evidence="8">
    <location>
        <begin position="12"/>
        <end position="36"/>
    </location>
</feature>
<protein>
    <submittedName>
        <fullName evidence="9">Exosortase/archaeosortase family protein</fullName>
    </submittedName>
</protein>
<evidence type="ECO:0000256" key="4">
    <source>
        <dbReference type="ARBA" id="ARBA00022692"/>
    </source>
</evidence>
<keyword evidence="5" id="KW-0378">Hydrolase</keyword>
<feature type="transmembrane region" description="Helical" evidence="8">
    <location>
        <begin position="127"/>
        <end position="145"/>
    </location>
</feature>
<keyword evidence="2" id="KW-1003">Cell membrane</keyword>
<keyword evidence="7 8" id="KW-0472">Membrane</keyword>
<accession>A0ABV4U4V2</accession>
<evidence type="ECO:0000256" key="7">
    <source>
        <dbReference type="ARBA" id="ARBA00023136"/>
    </source>
</evidence>
<evidence type="ECO:0000256" key="8">
    <source>
        <dbReference type="SAM" id="Phobius"/>
    </source>
</evidence>
<evidence type="ECO:0000313" key="10">
    <source>
        <dbReference type="Proteomes" id="UP001575105"/>
    </source>
</evidence>